<keyword evidence="1" id="KW-0540">Nuclease</keyword>
<dbReference type="GO" id="GO:0009036">
    <property type="term" value="F:type II site-specific deoxyribonuclease activity"/>
    <property type="evidence" value="ECO:0007669"/>
    <property type="project" value="InterPro"/>
</dbReference>
<organism evidence="1 2">
    <name type="scientific">Rothia dentocariosa</name>
    <dbReference type="NCBI Taxonomy" id="2047"/>
    <lineage>
        <taxon>Bacteria</taxon>
        <taxon>Bacillati</taxon>
        <taxon>Actinomycetota</taxon>
        <taxon>Actinomycetes</taxon>
        <taxon>Micrococcales</taxon>
        <taxon>Micrococcaceae</taxon>
        <taxon>Rothia</taxon>
    </lineage>
</organism>
<protein>
    <submittedName>
        <fullName evidence="1">Eco47II family restriction endonuclease</fullName>
    </submittedName>
</protein>
<name>A0A930KTR7_9MICC</name>
<dbReference type="InterPro" id="IPR019057">
    <property type="entry name" value="Restrct_endonuc_II_Eco47II"/>
</dbReference>
<accession>A0A930KTR7</accession>
<keyword evidence="1" id="KW-0255">Endonuclease</keyword>
<dbReference type="Pfam" id="PF09553">
    <property type="entry name" value="RE_Eco47II"/>
    <property type="match status" value="1"/>
</dbReference>
<reference evidence="1" key="1">
    <citation type="submission" date="2020-04" db="EMBL/GenBank/DDBJ databases">
        <title>Deep metagenomics examines the oral microbiome during advanced dental caries in children, revealing novel taxa and co-occurrences with host molecules.</title>
        <authorList>
            <person name="Baker J.L."/>
            <person name="Morton J.T."/>
            <person name="Dinis M."/>
            <person name="Alvarez R."/>
            <person name="Tran N.C."/>
            <person name="Knight R."/>
            <person name="Edlund A."/>
        </authorList>
    </citation>
    <scope>NUCLEOTIDE SEQUENCE</scope>
    <source>
        <strain evidence="1">JCVI_47_bin.4</strain>
    </source>
</reference>
<keyword evidence="1" id="KW-0378">Hydrolase</keyword>
<evidence type="ECO:0000313" key="1">
    <source>
        <dbReference type="EMBL" id="MBF1650512.1"/>
    </source>
</evidence>
<dbReference type="GO" id="GO:0003677">
    <property type="term" value="F:DNA binding"/>
    <property type="evidence" value="ECO:0007669"/>
    <property type="project" value="InterPro"/>
</dbReference>
<proteinExistence type="predicted"/>
<gene>
    <name evidence="1" type="ORF">HXO56_10590</name>
</gene>
<dbReference type="Proteomes" id="UP000769484">
    <property type="component" value="Unassembled WGS sequence"/>
</dbReference>
<dbReference type="GO" id="GO:0009307">
    <property type="term" value="P:DNA restriction-modification system"/>
    <property type="evidence" value="ECO:0007669"/>
    <property type="project" value="InterPro"/>
</dbReference>
<dbReference type="EMBL" id="JABZXJ010000063">
    <property type="protein sequence ID" value="MBF1650512.1"/>
    <property type="molecule type" value="Genomic_DNA"/>
</dbReference>
<evidence type="ECO:0000313" key="2">
    <source>
        <dbReference type="Proteomes" id="UP000769484"/>
    </source>
</evidence>
<sequence length="248" mass="28288">MHNYGLTWIDNEELYKVTYETFKKPFEKAYDGFDPYNSKNSVDPLGALFYMAALNISFDAWVDIERSRQIGKTLQNAVGTWHQRVLGLAEDWKDKGANGGVFDLESISPIYGYEPYPDKPKTIIAEVKNKFNTIKASDEKALHLKMYEQVSSRGKKSTVAYLIQIIPKDGEKYNKPWVPSKAFETPLVRHIDGYSAYNLVFKHNGALEELYNALPSILKDVIHNLDLKSFAVSEADIIKLANLFKSTY</sequence>
<comment type="caution">
    <text evidence="1">The sequence shown here is derived from an EMBL/GenBank/DDBJ whole genome shotgun (WGS) entry which is preliminary data.</text>
</comment>
<dbReference type="AlphaFoldDB" id="A0A930KTR7"/>